<reference evidence="1 3" key="1">
    <citation type="submission" date="2016-09" db="EMBL/GenBank/DDBJ databases">
        <title>genome sequences of unsequenced Mycobacteria.</title>
        <authorList>
            <person name="Greninger A.L."/>
            <person name="Jerome K.R."/>
            <person name="Mcnair B."/>
            <person name="Wallis C."/>
            <person name="Fang F."/>
        </authorList>
    </citation>
    <scope>NUCLEOTIDE SEQUENCE [LARGE SCALE GENOMIC DNA]</scope>
    <source>
        <strain evidence="1 3">BM1</strain>
    </source>
</reference>
<dbReference type="RefSeq" id="WP_073858219.1">
    <property type="nucleotide sequence ID" value="NZ_BAAATC010000019.1"/>
</dbReference>
<evidence type="ECO:0000313" key="3">
    <source>
        <dbReference type="Proteomes" id="UP000191039"/>
    </source>
</evidence>
<sequence>MPQSLKLDPTRIQASAGELEMVNSSARDQLARNAEALVEAQSGWVGTAFGAFEQLRETWERTDAARAGRLDEIAISFRRSAALYQATDEANAGAFDSAV</sequence>
<dbReference type="STRING" id="1801.BRW64_20180"/>
<keyword evidence="4" id="KW-1185">Reference proteome</keyword>
<evidence type="ECO:0000313" key="4">
    <source>
        <dbReference type="Proteomes" id="UP000220340"/>
    </source>
</evidence>
<name>A0A1Q4H9B3_9MYCO</name>
<dbReference type="Pfam" id="PF06013">
    <property type="entry name" value="WXG100"/>
    <property type="match status" value="1"/>
</dbReference>
<dbReference type="SUPFAM" id="SSF140453">
    <property type="entry name" value="EsxAB dimer-like"/>
    <property type="match status" value="1"/>
</dbReference>
<dbReference type="AlphaFoldDB" id="A0A1Q4H9B3"/>
<dbReference type="EMBL" id="PDCR01000005">
    <property type="protein sequence ID" value="PEG55568.1"/>
    <property type="molecule type" value="Genomic_DNA"/>
</dbReference>
<dbReference type="InterPro" id="IPR036689">
    <property type="entry name" value="ESAT-6-like_sf"/>
</dbReference>
<dbReference type="OrthoDB" id="4554345at2"/>
<organism evidence="1 3">
    <name type="scientific">Mycolicibacterium diernhoferi</name>
    <dbReference type="NCBI Taxonomy" id="1801"/>
    <lineage>
        <taxon>Bacteria</taxon>
        <taxon>Bacillati</taxon>
        <taxon>Actinomycetota</taxon>
        <taxon>Actinomycetes</taxon>
        <taxon>Mycobacteriales</taxon>
        <taxon>Mycobacteriaceae</taxon>
        <taxon>Mycolicibacterium</taxon>
    </lineage>
</organism>
<proteinExistence type="predicted"/>
<evidence type="ECO:0000313" key="1">
    <source>
        <dbReference type="EMBL" id="OPE54523.1"/>
    </source>
</evidence>
<gene>
    <name evidence="1" type="ORF">BV510_09820</name>
    <name evidence="2" type="ORF">CRI78_04695</name>
</gene>
<dbReference type="Proteomes" id="UP000220340">
    <property type="component" value="Unassembled WGS sequence"/>
</dbReference>
<dbReference type="InterPro" id="IPR010310">
    <property type="entry name" value="T7SS_ESAT-6-like"/>
</dbReference>
<dbReference type="Proteomes" id="UP000191039">
    <property type="component" value="Unassembled WGS sequence"/>
</dbReference>
<dbReference type="Gene3D" id="1.10.287.1060">
    <property type="entry name" value="ESAT-6-like"/>
    <property type="match status" value="1"/>
</dbReference>
<accession>A0A1Q4H9B3</accession>
<reference evidence="2 4" key="2">
    <citation type="submission" date="2017-10" db="EMBL/GenBank/DDBJ databases">
        <title>The new phylogeny of genus Mycobacterium.</title>
        <authorList>
            <person name="Tortoli E."/>
            <person name="Trovato A."/>
            <person name="Cirillo D.M."/>
        </authorList>
    </citation>
    <scope>NUCLEOTIDE SEQUENCE [LARGE SCALE GENOMIC DNA]</scope>
    <source>
        <strain evidence="2 4">IP141170001</strain>
    </source>
</reference>
<protein>
    <recommendedName>
        <fullName evidence="5">ESAT-6-like protein</fullName>
    </recommendedName>
</protein>
<comment type="caution">
    <text evidence="1">The sequence shown here is derived from an EMBL/GenBank/DDBJ whole genome shotgun (WGS) entry which is preliminary data.</text>
</comment>
<evidence type="ECO:0008006" key="5">
    <source>
        <dbReference type="Google" id="ProtNLM"/>
    </source>
</evidence>
<dbReference type="EMBL" id="MIJD01000080">
    <property type="protein sequence ID" value="OPE54523.1"/>
    <property type="molecule type" value="Genomic_DNA"/>
</dbReference>
<evidence type="ECO:0000313" key="2">
    <source>
        <dbReference type="EMBL" id="PEG55568.1"/>
    </source>
</evidence>